<dbReference type="GO" id="GO:0016887">
    <property type="term" value="F:ATP hydrolysis activity"/>
    <property type="evidence" value="ECO:0007669"/>
    <property type="project" value="TreeGrafter"/>
</dbReference>
<dbReference type="EMBL" id="SRYE01000001">
    <property type="protein sequence ID" value="TGY63359.1"/>
    <property type="molecule type" value="Genomic_DNA"/>
</dbReference>
<dbReference type="InterPro" id="IPR050625">
    <property type="entry name" value="ParA/MinD_ATPase"/>
</dbReference>
<dbReference type="GO" id="GO:0051782">
    <property type="term" value="P:negative regulation of cell division"/>
    <property type="evidence" value="ECO:0007669"/>
    <property type="project" value="TreeGrafter"/>
</dbReference>
<dbReference type="InterPro" id="IPR027417">
    <property type="entry name" value="P-loop_NTPase"/>
</dbReference>
<dbReference type="InterPro" id="IPR002586">
    <property type="entry name" value="CobQ/CobB/MinD/ParA_Nub-bd_dom"/>
</dbReference>
<evidence type="ECO:0000256" key="1">
    <source>
        <dbReference type="ARBA" id="ARBA00022741"/>
    </source>
</evidence>
<proteinExistence type="predicted"/>
<gene>
    <name evidence="5" type="ORF">E5334_02335</name>
</gene>
<evidence type="ECO:0000259" key="4">
    <source>
        <dbReference type="Pfam" id="PF01656"/>
    </source>
</evidence>
<feature type="domain" description="CobQ/CobB/MinD/ParA nucleotide binding" evidence="4">
    <location>
        <begin position="170"/>
        <end position="206"/>
    </location>
</feature>
<keyword evidence="1" id="KW-0547">Nucleotide-binding</keyword>
<dbReference type="Proteomes" id="UP000310263">
    <property type="component" value="Unassembled WGS sequence"/>
</dbReference>
<feature type="compositionally biased region" description="Basic and acidic residues" evidence="3">
    <location>
        <begin position="122"/>
        <end position="136"/>
    </location>
</feature>
<protein>
    <recommendedName>
        <fullName evidence="4">CobQ/CobB/MinD/ParA nucleotide binding domain-containing protein</fullName>
    </recommendedName>
</protein>
<organism evidence="5 6">
    <name type="scientific">Muricaecibacterium torontonense</name>
    <dbReference type="NCBI Taxonomy" id="3032871"/>
    <lineage>
        <taxon>Bacteria</taxon>
        <taxon>Bacillati</taxon>
        <taxon>Actinomycetota</taxon>
        <taxon>Coriobacteriia</taxon>
        <taxon>Coriobacteriales</taxon>
        <taxon>Atopobiaceae</taxon>
        <taxon>Muricaecibacterium</taxon>
    </lineage>
</organism>
<evidence type="ECO:0000256" key="2">
    <source>
        <dbReference type="ARBA" id="ARBA00022840"/>
    </source>
</evidence>
<dbReference type="PANTHER" id="PTHR43384:SF6">
    <property type="entry name" value="SEPTUM SITE-DETERMINING PROTEIN MIND HOMOLOG, CHLOROPLASTIC"/>
    <property type="match status" value="1"/>
</dbReference>
<accession>A0A4S2F319</accession>
<dbReference type="PANTHER" id="PTHR43384">
    <property type="entry name" value="SEPTUM SITE-DETERMINING PROTEIN MIND HOMOLOG, CHLOROPLASTIC-RELATED"/>
    <property type="match status" value="1"/>
</dbReference>
<reference evidence="5 6" key="1">
    <citation type="submission" date="2019-04" db="EMBL/GenBank/DDBJ databases">
        <title>Microbes associate with the intestines of laboratory mice.</title>
        <authorList>
            <person name="Navarre W."/>
            <person name="Wong E."/>
            <person name="Huang K."/>
            <person name="Tropini C."/>
            <person name="Ng K."/>
            <person name="Yu B."/>
        </authorList>
    </citation>
    <scope>NUCLEOTIDE SEQUENCE [LARGE SCALE GENOMIC DNA]</scope>
    <source>
        <strain evidence="5 6">NM07_P-09</strain>
    </source>
</reference>
<name>A0A4S2F319_9ACTN</name>
<dbReference type="SUPFAM" id="SSF52540">
    <property type="entry name" value="P-loop containing nucleoside triphosphate hydrolases"/>
    <property type="match status" value="1"/>
</dbReference>
<comment type="caution">
    <text evidence="5">The sequence shown here is derived from an EMBL/GenBank/DDBJ whole genome shotgun (WGS) entry which is preliminary data.</text>
</comment>
<evidence type="ECO:0000313" key="5">
    <source>
        <dbReference type="EMBL" id="TGY63359.1"/>
    </source>
</evidence>
<evidence type="ECO:0000256" key="3">
    <source>
        <dbReference type="SAM" id="MobiDB-lite"/>
    </source>
</evidence>
<keyword evidence="2" id="KW-0067">ATP-binding</keyword>
<dbReference type="OrthoDB" id="3185716at2"/>
<dbReference type="Gene3D" id="3.40.50.300">
    <property type="entry name" value="P-loop containing nucleotide triphosphate hydrolases"/>
    <property type="match status" value="1"/>
</dbReference>
<dbReference type="RefSeq" id="WP_136011986.1">
    <property type="nucleotide sequence ID" value="NZ_SRYE01000001.1"/>
</dbReference>
<dbReference type="GO" id="GO:0005524">
    <property type="term" value="F:ATP binding"/>
    <property type="evidence" value="ECO:0007669"/>
    <property type="project" value="UniProtKB-KW"/>
</dbReference>
<feature type="region of interest" description="Disordered" evidence="3">
    <location>
        <begin position="118"/>
        <end position="144"/>
    </location>
</feature>
<keyword evidence="6" id="KW-1185">Reference proteome</keyword>
<dbReference type="GO" id="GO:0009898">
    <property type="term" value="C:cytoplasmic side of plasma membrane"/>
    <property type="evidence" value="ECO:0007669"/>
    <property type="project" value="TreeGrafter"/>
</dbReference>
<dbReference type="AlphaFoldDB" id="A0A4S2F319"/>
<dbReference type="Pfam" id="PF01656">
    <property type="entry name" value="CbiA"/>
    <property type="match status" value="1"/>
</dbReference>
<evidence type="ECO:0000313" key="6">
    <source>
        <dbReference type="Proteomes" id="UP000310263"/>
    </source>
</evidence>
<dbReference type="GO" id="GO:0005829">
    <property type="term" value="C:cytosol"/>
    <property type="evidence" value="ECO:0007669"/>
    <property type="project" value="TreeGrafter"/>
</dbReference>
<sequence>MGATWIVCAGEQEKSQVIHCAVPVGARTSITFVSDVWQLRAEVARRGRPFVAVGPGLTMDPFNLGAALACDGQAARVVVVASHITPEQRFWAQAVGVSDVYDLAGEAPGAPLALKEAEEEDGKLSQEPKGQLKESLCEDLDEPEDAGVTPVRLHEETQEAAESEGAPVVVLASARGGVGKSSIAALMGVCAARWGLRVALLDFDLAFGDLYGFFGHPAPVDLMDVIRLGATSDPGRLSLAGSGVEVTEGLTLYGPCAAPEYAELVAPHALQLVVAAKRAFDLVIVDTSSVWADAVAQAVQVADRVAIVGDERAGAIGSLARAAKLAVRLGVARTRIVRLMNRCDPRCRDEEFMTRASLGLETTSSFRVLEGTVDVSELLSSGHAVELAELDNEFSNSCAATLAKLLAEMGRLPDHPEARKARDARVVRRRSVFSFAKAAG</sequence>